<feature type="transmembrane region" description="Helical" evidence="7">
    <location>
        <begin position="389"/>
        <end position="415"/>
    </location>
</feature>
<evidence type="ECO:0000256" key="3">
    <source>
        <dbReference type="ARBA" id="ARBA00022692"/>
    </source>
</evidence>
<comment type="caution">
    <text evidence="9">The sequence shown here is derived from an EMBL/GenBank/DDBJ whole genome shotgun (WGS) entry which is preliminary data.</text>
</comment>
<feature type="transmembrane region" description="Helical" evidence="7">
    <location>
        <begin position="59"/>
        <end position="80"/>
    </location>
</feature>
<evidence type="ECO:0000256" key="5">
    <source>
        <dbReference type="ARBA" id="ARBA00023136"/>
    </source>
</evidence>
<evidence type="ECO:0000259" key="8">
    <source>
        <dbReference type="Pfam" id="PF01490"/>
    </source>
</evidence>
<accession>A0A084GC89</accession>
<dbReference type="HOGENOM" id="CLU_027816_3_1_1"/>
<dbReference type="GO" id="GO:0016020">
    <property type="term" value="C:membrane"/>
    <property type="evidence" value="ECO:0007669"/>
    <property type="project" value="UniProtKB-SubCell"/>
</dbReference>
<dbReference type="Proteomes" id="UP000028545">
    <property type="component" value="Unassembled WGS sequence"/>
</dbReference>
<feature type="domain" description="Amino acid transporter transmembrane" evidence="8">
    <location>
        <begin position="59"/>
        <end position="455"/>
    </location>
</feature>
<keyword evidence="4 7" id="KW-1133">Transmembrane helix</keyword>
<organism evidence="9 10">
    <name type="scientific">Pseudallescheria apiosperma</name>
    <name type="common">Scedosporium apiospermum</name>
    <dbReference type="NCBI Taxonomy" id="563466"/>
    <lineage>
        <taxon>Eukaryota</taxon>
        <taxon>Fungi</taxon>
        <taxon>Dikarya</taxon>
        <taxon>Ascomycota</taxon>
        <taxon>Pezizomycotina</taxon>
        <taxon>Sordariomycetes</taxon>
        <taxon>Hypocreomycetidae</taxon>
        <taxon>Microascales</taxon>
        <taxon>Microascaceae</taxon>
        <taxon>Scedosporium</taxon>
    </lineage>
</organism>
<dbReference type="EMBL" id="JOWA01000086">
    <property type="protein sequence ID" value="KEZ44951.1"/>
    <property type="molecule type" value="Genomic_DNA"/>
</dbReference>
<dbReference type="GeneID" id="27721396"/>
<feature type="transmembrane region" description="Helical" evidence="7">
    <location>
        <begin position="165"/>
        <end position="186"/>
    </location>
</feature>
<dbReference type="AlphaFoldDB" id="A0A084GC89"/>
<protein>
    <recommendedName>
        <fullName evidence="8">Amino acid transporter transmembrane domain-containing protein</fullName>
    </recommendedName>
</protein>
<dbReference type="OrthoDB" id="40134at2759"/>
<feature type="transmembrane region" description="Helical" evidence="7">
    <location>
        <begin position="86"/>
        <end position="108"/>
    </location>
</feature>
<evidence type="ECO:0000256" key="1">
    <source>
        <dbReference type="ARBA" id="ARBA00004141"/>
    </source>
</evidence>
<feature type="transmembrane region" description="Helical" evidence="7">
    <location>
        <begin position="280"/>
        <end position="302"/>
    </location>
</feature>
<comment type="similarity">
    <text evidence="2">Belongs to the amino acid/polyamine transporter 2 family.</text>
</comment>
<keyword evidence="5 7" id="KW-0472">Membrane</keyword>
<feature type="transmembrane region" description="Helical" evidence="7">
    <location>
        <begin position="247"/>
        <end position="268"/>
    </location>
</feature>
<dbReference type="VEuPathDB" id="FungiDB:SAPIO_CDS2324"/>
<evidence type="ECO:0000256" key="4">
    <source>
        <dbReference type="ARBA" id="ARBA00022989"/>
    </source>
</evidence>
<evidence type="ECO:0000256" key="2">
    <source>
        <dbReference type="ARBA" id="ARBA00008066"/>
    </source>
</evidence>
<feature type="transmembrane region" description="Helical" evidence="7">
    <location>
        <begin position="198"/>
        <end position="219"/>
    </location>
</feature>
<evidence type="ECO:0000313" key="9">
    <source>
        <dbReference type="EMBL" id="KEZ44951.1"/>
    </source>
</evidence>
<sequence length="480" mass="51145">MKAALKSSSKLSPTRLEDGDGKDSDMPPKPEQSDLGEAVEIEDAVFGQITREGPNYRNVGWVGTVALMVKQQFGLGVLGIPDVLNTLGMIPGVICILCIACITTWSCYTVGAFKRRHPEVYGIDDAVGKMLGRIGKEAFAVSLCIYWTFCAGSGMVSTATGLNAISSHATCTAVFVVVAAIAAFLISSIRTLSRMTWAAWAGVITVCIAVIMVTIAVGIQERPSAAPQTGPWKSDWKLVGNPSFTEAVSAIATTIFSFSGVPGFFPIVAEMRNPAFYNRALFTCQAFVTSMYIAVGCVVYYYCGSYVASPALGSAGKLIKKVAYGIALPGLLVSGVIVYHFASKYIFVRALRGSKHLTSNTFTHWAVWLGSTFGVGVVAYIIASGIPVFGALVSLIGALFGTLMSFQPLGCMWLYDNWSRGKTRPTPRWYMMVAWSVFVIVSGTFLMVAGTYGSIVGIIDLNKANGGSAAWSCADNSNSS</sequence>
<evidence type="ECO:0000256" key="6">
    <source>
        <dbReference type="SAM" id="MobiDB-lite"/>
    </source>
</evidence>
<dbReference type="GO" id="GO:0015179">
    <property type="term" value="F:L-amino acid transmembrane transporter activity"/>
    <property type="evidence" value="ECO:0007669"/>
    <property type="project" value="TreeGrafter"/>
</dbReference>
<dbReference type="FunFam" id="1.20.1740.10:FF:000039">
    <property type="entry name" value="Neutral amino acid transporter (Eurofung)"/>
    <property type="match status" value="1"/>
</dbReference>
<evidence type="ECO:0000256" key="7">
    <source>
        <dbReference type="SAM" id="Phobius"/>
    </source>
</evidence>
<dbReference type="PANTHER" id="PTHR22950">
    <property type="entry name" value="AMINO ACID TRANSPORTER"/>
    <property type="match status" value="1"/>
</dbReference>
<gene>
    <name evidence="9" type="ORF">SAPIO_CDS2324</name>
</gene>
<keyword evidence="3 7" id="KW-0812">Transmembrane</keyword>
<feature type="transmembrane region" description="Helical" evidence="7">
    <location>
        <begin position="362"/>
        <end position="383"/>
    </location>
</feature>
<feature type="transmembrane region" description="Helical" evidence="7">
    <location>
        <begin position="138"/>
        <end position="159"/>
    </location>
</feature>
<feature type="transmembrane region" description="Helical" evidence="7">
    <location>
        <begin position="435"/>
        <end position="459"/>
    </location>
</feature>
<dbReference type="Pfam" id="PF01490">
    <property type="entry name" value="Aa_trans"/>
    <property type="match status" value="1"/>
</dbReference>
<feature type="transmembrane region" description="Helical" evidence="7">
    <location>
        <begin position="322"/>
        <end position="342"/>
    </location>
</feature>
<comment type="subcellular location">
    <subcellularLocation>
        <location evidence="1">Membrane</location>
        <topology evidence="1">Multi-pass membrane protein</topology>
    </subcellularLocation>
</comment>
<keyword evidence="10" id="KW-1185">Reference proteome</keyword>
<name>A0A084GC89_PSEDA</name>
<proteinExistence type="inferred from homology"/>
<dbReference type="Gene3D" id="1.20.1740.10">
    <property type="entry name" value="Amino acid/polyamine transporter I"/>
    <property type="match status" value="1"/>
</dbReference>
<feature type="region of interest" description="Disordered" evidence="6">
    <location>
        <begin position="1"/>
        <end position="34"/>
    </location>
</feature>
<feature type="compositionally biased region" description="Basic and acidic residues" evidence="6">
    <location>
        <begin position="15"/>
        <end position="32"/>
    </location>
</feature>
<dbReference type="PANTHER" id="PTHR22950:SF683">
    <property type="entry name" value="AMINO ACID TRANSPORTER (EUROFUNG)"/>
    <property type="match status" value="1"/>
</dbReference>
<dbReference type="KEGG" id="sapo:SAPIO_CDS2324"/>
<dbReference type="OMA" id="FKHWATW"/>
<dbReference type="RefSeq" id="XP_016644750.1">
    <property type="nucleotide sequence ID" value="XM_016785374.1"/>
</dbReference>
<dbReference type="InterPro" id="IPR013057">
    <property type="entry name" value="AA_transpt_TM"/>
</dbReference>
<evidence type="ECO:0000313" key="10">
    <source>
        <dbReference type="Proteomes" id="UP000028545"/>
    </source>
</evidence>
<feature type="compositionally biased region" description="Low complexity" evidence="6">
    <location>
        <begin position="1"/>
        <end position="12"/>
    </location>
</feature>
<reference evidence="9 10" key="1">
    <citation type="journal article" date="2014" name="Genome Announc.">
        <title>Draft genome sequence of the pathogenic fungus Scedosporium apiospermum.</title>
        <authorList>
            <person name="Vandeputte P."/>
            <person name="Ghamrawi S."/>
            <person name="Rechenmann M."/>
            <person name="Iltis A."/>
            <person name="Giraud S."/>
            <person name="Fleury M."/>
            <person name="Thornton C."/>
            <person name="Delhaes L."/>
            <person name="Meyer W."/>
            <person name="Papon N."/>
            <person name="Bouchara J.P."/>
        </authorList>
    </citation>
    <scope>NUCLEOTIDE SEQUENCE [LARGE SCALE GENOMIC DNA]</scope>
    <source>
        <strain evidence="9 10">IHEM 14462</strain>
    </source>
</reference>